<dbReference type="OrthoDB" id="9804751at2"/>
<reference evidence="3 4" key="1">
    <citation type="submission" date="2015-04" db="EMBL/GenBank/DDBJ databases">
        <title>Draft Genome Sequence of the Novel Agar-Digesting Marine Bacterium Q1.</title>
        <authorList>
            <person name="Li Y."/>
            <person name="Li D."/>
            <person name="Chen G."/>
            <person name="Du Z."/>
        </authorList>
    </citation>
    <scope>NUCLEOTIDE SEQUENCE [LARGE SCALE GENOMIC DNA]</scope>
    <source>
        <strain evidence="3 4">Q1</strain>
    </source>
</reference>
<evidence type="ECO:0000259" key="2">
    <source>
        <dbReference type="PROSITE" id="PS51833"/>
    </source>
</evidence>
<comment type="caution">
    <text evidence="3">The sequence shown here is derived from an EMBL/GenBank/DDBJ whole genome shotgun (WGS) entry which is preliminary data.</text>
</comment>
<proteinExistence type="predicted"/>
<dbReference type="Pfam" id="PF00563">
    <property type="entry name" value="EAL"/>
    <property type="match status" value="1"/>
</dbReference>
<sequence>MYSYVARQAILTADEKIHGYELLFRNSFENTFPDICPDQATSNILTNSHLTRGLESLTGNKLTYLNFTEETLLNNFPTSLDPKHVVIEILETVTVSHELLDTCRALKKQGYRLALDDHDFDPKWDIFLPYIDVIKVDVRQFNILQISKYIRRIQGGGVQLIAEKVETREEFEKLKTLGFELFQGYFFSKPEVIQSKQLSLNKLNLIDLIDQASKENLDLEAISKIVEKDVSLSFKLLRFINSVGSGSSQKIGSLKHALAYMGETELKKFICLLALAGLNAGKTEELCILSLIRAKFCEKLARDREDSENPPVAFLTGMFSLVDAILDEPMAQVATKLPLLDDIQSALIHQNGYLGDYLRLALSYEHGKWEETDSLAERLSISVDNIHTYYSEALEWANTLEATGQL</sequence>
<dbReference type="InterPro" id="IPR014408">
    <property type="entry name" value="dGMP_Pdiesterase_EAL/HD-GYP"/>
</dbReference>
<dbReference type="AlphaFoldDB" id="A0A0J8JNG5"/>
<dbReference type="Gene3D" id="3.20.20.450">
    <property type="entry name" value="EAL domain"/>
    <property type="match status" value="1"/>
</dbReference>
<dbReference type="PROSITE" id="PS51833">
    <property type="entry name" value="HDOD"/>
    <property type="match status" value="1"/>
</dbReference>
<dbReference type="InterPro" id="IPR035919">
    <property type="entry name" value="EAL_sf"/>
</dbReference>
<keyword evidence="3" id="KW-0418">Kinase</keyword>
<dbReference type="InterPro" id="IPR052340">
    <property type="entry name" value="RNase_Y/CdgJ"/>
</dbReference>
<dbReference type="PANTHER" id="PTHR33525">
    <property type="match status" value="1"/>
</dbReference>
<dbReference type="InterPro" id="IPR013976">
    <property type="entry name" value="HDOD"/>
</dbReference>
<keyword evidence="3" id="KW-0808">Transferase</keyword>
<dbReference type="EMBL" id="LAZL01000006">
    <property type="protein sequence ID" value="KMT66156.1"/>
    <property type="molecule type" value="Genomic_DNA"/>
</dbReference>
<feature type="domain" description="EAL" evidence="1">
    <location>
        <begin position="1"/>
        <end position="204"/>
    </location>
</feature>
<dbReference type="GO" id="GO:0016301">
    <property type="term" value="F:kinase activity"/>
    <property type="evidence" value="ECO:0007669"/>
    <property type="project" value="UniProtKB-KW"/>
</dbReference>
<dbReference type="SUPFAM" id="SSF141868">
    <property type="entry name" value="EAL domain-like"/>
    <property type="match status" value="1"/>
</dbReference>
<dbReference type="Pfam" id="PF08668">
    <property type="entry name" value="HDOD"/>
    <property type="match status" value="1"/>
</dbReference>
<organism evidence="3 4">
    <name type="scientific">Catenovulum maritimum</name>
    <dbReference type="NCBI Taxonomy" id="1513271"/>
    <lineage>
        <taxon>Bacteria</taxon>
        <taxon>Pseudomonadati</taxon>
        <taxon>Pseudomonadota</taxon>
        <taxon>Gammaproteobacteria</taxon>
        <taxon>Alteromonadales</taxon>
        <taxon>Alteromonadaceae</taxon>
        <taxon>Catenovulum</taxon>
    </lineage>
</organism>
<protein>
    <submittedName>
        <fullName evidence="3">Histidine kinase</fullName>
    </submittedName>
</protein>
<gene>
    <name evidence="3" type="ORF">XM47_05135</name>
</gene>
<dbReference type="PATRIC" id="fig|1513271.3.peg.1056"/>
<evidence type="ECO:0000259" key="1">
    <source>
        <dbReference type="PROSITE" id="PS50883"/>
    </source>
</evidence>
<evidence type="ECO:0000313" key="4">
    <source>
        <dbReference type="Proteomes" id="UP000037600"/>
    </source>
</evidence>
<evidence type="ECO:0000313" key="3">
    <source>
        <dbReference type="EMBL" id="KMT66156.1"/>
    </source>
</evidence>
<accession>A0A0J8JNG5</accession>
<dbReference type="PANTHER" id="PTHR33525:SF4">
    <property type="entry name" value="CYCLIC DI-GMP PHOSPHODIESTERASE CDGJ"/>
    <property type="match status" value="1"/>
</dbReference>
<name>A0A0J8JNG5_9ALTE</name>
<dbReference type="PIRSF" id="PIRSF003180">
    <property type="entry name" value="DiGMPpdiest_YuxH"/>
    <property type="match status" value="1"/>
</dbReference>
<dbReference type="InterPro" id="IPR001633">
    <property type="entry name" value="EAL_dom"/>
</dbReference>
<dbReference type="SMART" id="SM00052">
    <property type="entry name" value="EAL"/>
    <property type="match status" value="1"/>
</dbReference>
<keyword evidence="4" id="KW-1185">Reference proteome</keyword>
<feature type="domain" description="HDOD" evidence="2">
    <location>
        <begin position="198"/>
        <end position="385"/>
    </location>
</feature>
<dbReference type="SUPFAM" id="SSF109604">
    <property type="entry name" value="HD-domain/PDEase-like"/>
    <property type="match status" value="1"/>
</dbReference>
<dbReference type="Proteomes" id="UP000037600">
    <property type="component" value="Unassembled WGS sequence"/>
</dbReference>
<dbReference type="PROSITE" id="PS50883">
    <property type="entry name" value="EAL"/>
    <property type="match status" value="1"/>
</dbReference>
<dbReference type="Gene3D" id="1.10.3210.10">
    <property type="entry name" value="Hypothetical protein af1432"/>
    <property type="match status" value="1"/>
</dbReference>
<dbReference type="RefSeq" id="WP_048690435.1">
    <property type="nucleotide sequence ID" value="NZ_KQ130484.1"/>
</dbReference>